<dbReference type="AlphaFoldDB" id="A0AAN8JAL0"/>
<name>A0AAN8JAL0_PATCE</name>
<accession>A0AAN8JAL0</accession>
<evidence type="ECO:0000313" key="3">
    <source>
        <dbReference type="Proteomes" id="UP001347796"/>
    </source>
</evidence>
<dbReference type="Gene3D" id="3.90.320.10">
    <property type="match status" value="1"/>
</dbReference>
<proteinExistence type="predicted"/>
<gene>
    <name evidence="2" type="ORF">SNE40_018256</name>
</gene>
<dbReference type="InterPro" id="IPR051703">
    <property type="entry name" value="NF-kappa-B_Signaling_Reg"/>
</dbReference>
<dbReference type="InterPro" id="IPR011604">
    <property type="entry name" value="PDDEXK-like_dom_sf"/>
</dbReference>
<reference evidence="2 3" key="1">
    <citation type="submission" date="2024-01" db="EMBL/GenBank/DDBJ databases">
        <title>The genome of the rayed Mediterranean limpet Patella caerulea (Linnaeus, 1758).</title>
        <authorList>
            <person name="Anh-Thu Weber A."/>
            <person name="Halstead-Nussloch G."/>
        </authorList>
    </citation>
    <scope>NUCLEOTIDE SEQUENCE [LARGE SCALE GENOMIC DNA]</scope>
    <source>
        <strain evidence="2">AATW-2023a</strain>
        <tissue evidence="2">Whole specimen</tissue>
    </source>
</reference>
<dbReference type="PANTHER" id="PTHR46609:SF8">
    <property type="entry name" value="YQAJ VIRAL RECOMBINASE DOMAIN-CONTAINING PROTEIN"/>
    <property type="match status" value="1"/>
</dbReference>
<keyword evidence="3" id="KW-1185">Reference proteome</keyword>
<dbReference type="CDD" id="cd22343">
    <property type="entry name" value="PDDEXK_lambda_exonuclease-like"/>
    <property type="match status" value="1"/>
</dbReference>
<dbReference type="Pfam" id="PF09588">
    <property type="entry name" value="YqaJ"/>
    <property type="match status" value="1"/>
</dbReference>
<dbReference type="GO" id="GO:0006281">
    <property type="term" value="P:DNA repair"/>
    <property type="evidence" value="ECO:0007669"/>
    <property type="project" value="UniProtKB-ARBA"/>
</dbReference>
<dbReference type="InterPro" id="IPR019080">
    <property type="entry name" value="YqaJ_viral_recombinase"/>
</dbReference>
<feature type="domain" description="YqaJ viral recombinase" evidence="1">
    <location>
        <begin position="36"/>
        <end position="165"/>
    </location>
</feature>
<comment type="caution">
    <text evidence="2">The sequence shown here is derived from an EMBL/GenBank/DDBJ whole genome shotgun (WGS) entry which is preliminary data.</text>
</comment>
<dbReference type="EMBL" id="JAZGQO010000013">
    <property type="protein sequence ID" value="KAK6171830.1"/>
    <property type="molecule type" value="Genomic_DNA"/>
</dbReference>
<sequence>MLPFTQCWVDSYFQIKEAKAIKLEACTRRQSLCSKWHDAREWRLTASRFGDVTHMTARRNVDKLCDSICFPPVLSGPPVIHGLKFETVASKCGVFVHLSYPYLGATPDGVIDDDKIIEIKCPYTGNIAPGKYLPSLEYLDGGSKVRLSRHSRYYSQIQGQLYLSKHQLCFFIIFTHKDLYIEKIEVDNDYCKGPLLRA</sequence>
<dbReference type="PANTHER" id="PTHR46609">
    <property type="entry name" value="EXONUCLEASE, PHAGE-TYPE/RECB, C-TERMINAL DOMAIN-CONTAINING PROTEIN"/>
    <property type="match status" value="1"/>
</dbReference>
<protein>
    <recommendedName>
        <fullName evidence="1">YqaJ viral recombinase domain-containing protein</fullName>
    </recommendedName>
</protein>
<evidence type="ECO:0000313" key="2">
    <source>
        <dbReference type="EMBL" id="KAK6171830.1"/>
    </source>
</evidence>
<organism evidence="2 3">
    <name type="scientific">Patella caerulea</name>
    <name type="common">Rayed Mediterranean limpet</name>
    <dbReference type="NCBI Taxonomy" id="87958"/>
    <lineage>
        <taxon>Eukaryota</taxon>
        <taxon>Metazoa</taxon>
        <taxon>Spiralia</taxon>
        <taxon>Lophotrochozoa</taxon>
        <taxon>Mollusca</taxon>
        <taxon>Gastropoda</taxon>
        <taxon>Patellogastropoda</taxon>
        <taxon>Patelloidea</taxon>
        <taxon>Patellidae</taxon>
        <taxon>Patella</taxon>
    </lineage>
</organism>
<dbReference type="InterPro" id="IPR011335">
    <property type="entry name" value="Restrct_endonuc-II-like"/>
</dbReference>
<dbReference type="Proteomes" id="UP001347796">
    <property type="component" value="Unassembled WGS sequence"/>
</dbReference>
<dbReference type="SUPFAM" id="SSF52980">
    <property type="entry name" value="Restriction endonuclease-like"/>
    <property type="match status" value="1"/>
</dbReference>
<evidence type="ECO:0000259" key="1">
    <source>
        <dbReference type="Pfam" id="PF09588"/>
    </source>
</evidence>